<feature type="transmembrane region" description="Helical" evidence="6">
    <location>
        <begin position="38"/>
        <end position="61"/>
    </location>
</feature>
<feature type="transmembrane region" description="Helical" evidence="6">
    <location>
        <begin position="7"/>
        <end position="26"/>
    </location>
</feature>
<keyword evidence="2" id="KW-0813">Transport</keyword>
<evidence type="ECO:0000256" key="6">
    <source>
        <dbReference type="SAM" id="Phobius"/>
    </source>
</evidence>
<feature type="transmembrane region" description="Helical" evidence="6">
    <location>
        <begin position="183"/>
        <end position="204"/>
    </location>
</feature>
<dbReference type="Proteomes" id="UP001597260">
    <property type="component" value="Unassembled WGS sequence"/>
</dbReference>
<feature type="transmembrane region" description="Helical" evidence="6">
    <location>
        <begin position="383"/>
        <end position="403"/>
    </location>
</feature>
<name>A0ABW3YCT7_9ACTN</name>
<evidence type="ECO:0000256" key="4">
    <source>
        <dbReference type="ARBA" id="ARBA00022989"/>
    </source>
</evidence>
<feature type="transmembrane region" description="Helical" evidence="6">
    <location>
        <begin position="140"/>
        <end position="158"/>
    </location>
</feature>
<evidence type="ECO:0000256" key="1">
    <source>
        <dbReference type="ARBA" id="ARBA00004141"/>
    </source>
</evidence>
<proteinExistence type="predicted"/>
<feature type="transmembrane region" description="Helical" evidence="6">
    <location>
        <begin position="225"/>
        <end position="246"/>
    </location>
</feature>
<comment type="subcellular location">
    <subcellularLocation>
        <location evidence="1">Membrane</location>
        <topology evidence="1">Multi-pass membrane protein</topology>
    </subcellularLocation>
</comment>
<evidence type="ECO:0000256" key="5">
    <source>
        <dbReference type="ARBA" id="ARBA00023136"/>
    </source>
</evidence>
<keyword evidence="8" id="KW-1185">Reference proteome</keyword>
<sequence length="409" mass="43877">MNRIFRLGLGIMTSIGGFVDIGNLVTSGITGARFGMSLTWAIIVGTIGMTLYGEMAGRVAAVARRPVFQAIRERLGVRTAMLNLVAFVLLALLTLAAEIGGLALILEVVTGLNYLVWVPLIGAAMWLVVWRWPFSLIENLFGLLGLALLVFVVALFVLPTDWGALGRNATHPWVPAQDGHPMYFFYAISLFGACLAPYQVVFFASGGREEHWTTKNLQEMRLNALIGFPLGGLLSIAIMAAAVVVLQPARIDVNHLGQVALPVVQALGPVGLGLALTGFAAAVFAAGTECTLAIGYSISQYFGWQWGKDRPPREAPRFHLACLGAVLVATAFILTSIDPITVTVVSVVLGAAAVPLTYFPVLVVANDRTYMGRWINRRWTNGIAVVFLVGMMVISIVALPLIFATKAGR</sequence>
<feature type="transmembrane region" description="Helical" evidence="6">
    <location>
        <begin position="343"/>
        <end position="363"/>
    </location>
</feature>
<dbReference type="EMBL" id="JBHTMP010000009">
    <property type="protein sequence ID" value="MFD1321089.1"/>
    <property type="molecule type" value="Genomic_DNA"/>
</dbReference>
<evidence type="ECO:0000313" key="8">
    <source>
        <dbReference type="Proteomes" id="UP001597260"/>
    </source>
</evidence>
<reference evidence="8" key="1">
    <citation type="journal article" date="2019" name="Int. J. Syst. Evol. Microbiol.">
        <title>The Global Catalogue of Microorganisms (GCM) 10K type strain sequencing project: providing services to taxonomists for standard genome sequencing and annotation.</title>
        <authorList>
            <consortium name="The Broad Institute Genomics Platform"/>
            <consortium name="The Broad Institute Genome Sequencing Center for Infectious Disease"/>
            <person name="Wu L."/>
            <person name="Ma J."/>
        </authorList>
    </citation>
    <scope>NUCLEOTIDE SEQUENCE [LARGE SCALE GENOMIC DNA]</scope>
    <source>
        <strain evidence="8">JCM 31037</strain>
    </source>
</reference>
<keyword evidence="4 6" id="KW-1133">Transmembrane helix</keyword>
<organism evidence="7 8">
    <name type="scientific">Micromonospora sonneratiae</name>
    <dbReference type="NCBI Taxonomy" id="1184706"/>
    <lineage>
        <taxon>Bacteria</taxon>
        <taxon>Bacillati</taxon>
        <taxon>Actinomycetota</taxon>
        <taxon>Actinomycetes</taxon>
        <taxon>Micromonosporales</taxon>
        <taxon>Micromonosporaceae</taxon>
        <taxon>Micromonospora</taxon>
    </lineage>
</organism>
<evidence type="ECO:0000256" key="3">
    <source>
        <dbReference type="ARBA" id="ARBA00022692"/>
    </source>
</evidence>
<feature type="transmembrane region" description="Helical" evidence="6">
    <location>
        <begin position="82"/>
        <end position="106"/>
    </location>
</feature>
<evidence type="ECO:0000256" key="2">
    <source>
        <dbReference type="ARBA" id="ARBA00022448"/>
    </source>
</evidence>
<protein>
    <submittedName>
        <fullName evidence="7">NRAMP family divalent metal transporter</fullName>
    </submittedName>
</protein>
<feature type="transmembrane region" description="Helical" evidence="6">
    <location>
        <begin position="112"/>
        <end position="133"/>
    </location>
</feature>
<dbReference type="PANTHER" id="PTHR11706">
    <property type="entry name" value="SOLUTE CARRIER PROTEIN FAMILY 11 MEMBER"/>
    <property type="match status" value="1"/>
</dbReference>
<keyword evidence="5 6" id="KW-0472">Membrane</keyword>
<gene>
    <name evidence="7" type="ORF">ACFQ4H_08315</name>
</gene>
<dbReference type="PANTHER" id="PTHR11706:SF33">
    <property type="entry name" value="NATURAL RESISTANCE-ASSOCIATED MACROPHAGE PROTEIN 2"/>
    <property type="match status" value="1"/>
</dbReference>
<keyword evidence="3 6" id="KW-0812">Transmembrane</keyword>
<comment type="caution">
    <text evidence="7">The sequence shown here is derived from an EMBL/GenBank/DDBJ whole genome shotgun (WGS) entry which is preliminary data.</text>
</comment>
<dbReference type="InterPro" id="IPR001046">
    <property type="entry name" value="NRAMP_fam"/>
</dbReference>
<feature type="transmembrane region" description="Helical" evidence="6">
    <location>
        <begin position="318"/>
        <end position="337"/>
    </location>
</feature>
<accession>A0ABW3YCT7</accession>
<dbReference type="RefSeq" id="WP_377568878.1">
    <property type="nucleotide sequence ID" value="NZ_JBHTMP010000009.1"/>
</dbReference>
<feature type="transmembrane region" description="Helical" evidence="6">
    <location>
        <begin position="266"/>
        <end position="298"/>
    </location>
</feature>
<dbReference type="Pfam" id="PF01566">
    <property type="entry name" value="Nramp"/>
    <property type="match status" value="1"/>
</dbReference>
<evidence type="ECO:0000313" key="7">
    <source>
        <dbReference type="EMBL" id="MFD1321089.1"/>
    </source>
</evidence>